<dbReference type="AlphaFoldDB" id="A0A0P7Y996"/>
<evidence type="ECO:0000313" key="1">
    <source>
        <dbReference type="EMBL" id="KPQ15005.1"/>
    </source>
</evidence>
<dbReference type="Proteomes" id="UP000050421">
    <property type="component" value="Unassembled WGS sequence"/>
</dbReference>
<evidence type="ECO:0000313" key="2">
    <source>
        <dbReference type="Proteomes" id="UP000050421"/>
    </source>
</evidence>
<dbReference type="Pfam" id="PF13970">
    <property type="entry name" value="DUF4221"/>
    <property type="match status" value="1"/>
</dbReference>
<proteinExistence type="predicted"/>
<dbReference type="EMBL" id="LJXT01000057">
    <property type="protein sequence ID" value="KPQ15005.1"/>
    <property type="molecule type" value="Genomic_DNA"/>
</dbReference>
<dbReference type="eggNOG" id="ENOG5032TA5">
    <property type="taxonomic scope" value="Bacteria"/>
</dbReference>
<dbReference type="OrthoDB" id="833511at2"/>
<reference evidence="1 2" key="1">
    <citation type="submission" date="2015-09" db="EMBL/GenBank/DDBJ databases">
        <title>Identification and resolution of microdiversity through metagenomic sequencing of parallel consortia.</title>
        <authorList>
            <person name="Nelson W.C."/>
            <person name="Romine M.F."/>
            <person name="Lindemann S.R."/>
        </authorList>
    </citation>
    <scope>NUCLEOTIDE SEQUENCE [LARGE SCALE GENOMIC DNA]</scope>
    <source>
        <strain evidence="1">HL-49</strain>
    </source>
</reference>
<dbReference type="PROSITE" id="PS51257">
    <property type="entry name" value="PROKAR_LIPOPROTEIN"/>
    <property type="match status" value="1"/>
</dbReference>
<dbReference type="PATRIC" id="fig|1305737.6.peg.2609"/>
<accession>A0A0P7Y996</accession>
<protein>
    <submittedName>
        <fullName evidence="1">Protein with DUF4221 domain</fullName>
    </submittedName>
</protein>
<name>A0A0P7Y996_9BACT</name>
<sequence length="372" mass="43201">MKKLAVILFIPMIFSCGGSSSKKSKSDNIFEDLTVTIDTVMIDSKGKLFDLGRGPHTSSISEDGHYLYLFNSRTLQIQQINLDQLEWEKDFDFEMEGPNGISDYVFETQILGDSTFLITAFNQLGIFSADGTKLKDLSISSLPLKTDLQELDYSVILSKDQKNLFSLPGVRYFGPRTFAKINLETYEIDNFSMPEMNWIFDLKVGTANQVVFQEYMYLQELNQKILALSPSTSAFYRYDQETDSFTYHSFVHVLSPVSNDTELKTVVETDEEYQEEMRKFFKGMYFGPLIWDEKEQVYIRFGRRANEMDESWQSISSQVYMYAYDQDFNLIGEAELPEEIKFPRDFFTKDGKLWSYVNVEDELGFAVMDFKF</sequence>
<gene>
    <name evidence="1" type="ORF">HLUCCX10_09935</name>
</gene>
<organism evidence="1 2">
    <name type="scientific">Algoriphagus marincola HL-49</name>
    <dbReference type="NCBI Taxonomy" id="1305737"/>
    <lineage>
        <taxon>Bacteria</taxon>
        <taxon>Pseudomonadati</taxon>
        <taxon>Bacteroidota</taxon>
        <taxon>Cytophagia</taxon>
        <taxon>Cytophagales</taxon>
        <taxon>Cyclobacteriaceae</taxon>
        <taxon>Algoriphagus</taxon>
    </lineage>
</organism>
<comment type="caution">
    <text evidence="1">The sequence shown here is derived from an EMBL/GenBank/DDBJ whole genome shotgun (WGS) entry which is preliminary data.</text>
</comment>
<dbReference type="InterPro" id="IPR025316">
    <property type="entry name" value="DUF4221"/>
</dbReference>
<dbReference type="STRING" id="1305737.GCA_000526355_02854"/>